<dbReference type="Proteomes" id="UP001235939">
    <property type="component" value="Chromosome 02"/>
</dbReference>
<evidence type="ECO:0000313" key="2">
    <source>
        <dbReference type="Proteomes" id="UP001235939"/>
    </source>
</evidence>
<dbReference type="InterPro" id="IPR012337">
    <property type="entry name" value="RNaseH-like_sf"/>
</dbReference>
<proteinExistence type="predicted"/>
<sequence length="410" mass="46341">MSPVLHTFVRRRLIRKVFPVPPGASRKYNPPALESILERILSSLKKNTEALHGASSKRGSLPGIRVCRLPKLDMRIRDGSSLEFRMSEKPRFVGVTLMKEVDPASIKEDAGIVVSSVQMVEETSTQIAVEESEKAQVEKRCFDEESKRAQVEKSRVTEIQSCPQVREWRYVPTGDNSADIARRGILGSELKQSSIWWTGPTWLSTESTEWPRMLPVFENQSQTELLSVHALSETPFLVAIGEGRNKKFDHFRISEAHGLDLWFNTVPRRSRNPWSRRKGSSDDYSSGSCADLHGSVHLMLSTLRQNGVDYAGPVNLRMSKGRGRKTEKGYICLFVCDVTRAVHLELVTDASTPTIMSAFKRFVARRRHCTRLYSDQRTSFVGAARQLRSRFYLAQDQLEELAAVLAGDEN</sequence>
<name>A0ABY6K2P0_9ARAC</name>
<gene>
    <name evidence="1" type="ORF">LAZ67_2003290</name>
</gene>
<organism evidence="1 2">
    <name type="scientific">Cordylochernes scorpioides</name>
    <dbReference type="NCBI Taxonomy" id="51811"/>
    <lineage>
        <taxon>Eukaryota</taxon>
        <taxon>Metazoa</taxon>
        <taxon>Ecdysozoa</taxon>
        <taxon>Arthropoda</taxon>
        <taxon>Chelicerata</taxon>
        <taxon>Arachnida</taxon>
        <taxon>Pseudoscorpiones</taxon>
        <taxon>Cheliferoidea</taxon>
        <taxon>Chernetidae</taxon>
        <taxon>Cordylochernes</taxon>
    </lineage>
</organism>
<evidence type="ECO:0008006" key="3">
    <source>
        <dbReference type="Google" id="ProtNLM"/>
    </source>
</evidence>
<dbReference type="PANTHER" id="PTHR47331">
    <property type="entry name" value="PHD-TYPE DOMAIN-CONTAINING PROTEIN"/>
    <property type="match status" value="1"/>
</dbReference>
<keyword evidence="2" id="KW-1185">Reference proteome</keyword>
<dbReference type="PANTHER" id="PTHR47331:SF1">
    <property type="entry name" value="GAG-LIKE PROTEIN"/>
    <property type="match status" value="1"/>
</dbReference>
<accession>A0ABY6K2P0</accession>
<dbReference type="EMBL" id="CP092864">
    <property type="protein sequence ID" value="UYV63146.1"/>
    <property type="molecule type" value="Genomic_DNA"/>
</dbReference>
<evidence type="ECO:0000313" key="1">
    <source>
        <dbReference type="EMBL" id="UYV63146.1"/>
    </source>
</evidence>
<dbReference type="InterPro" id="IPR036397">
    <property type="entry name" value="RNaseH_sf"/>
</dbReference>
<dbReference type="Gene3D" id="3.30.420.10">
    <property type="entry name" value="Ribonuclease H-like superfamily/Ribonuclease H"/>
    <property type="match status" value="1"/>
</dbReference>
<dbReference type="SUPFAM" id="SSF53098">
    <property type="entry name" value="Ribonuclease H-like"/>
    <property type="match status" value="1"/>
</dbReference>
<reference evidence="1 2" key="1">
    <citation type="submission" date="2022-01" db="EMBL/GenBank/DDBJ databases">
        <title>A chromosomal length assembly of Cordylochernes scorpioides.</title>
        <authorList>
            <person name="Zeh D."/>
            <person name="Zeh J."/>
        </authorList>
    </citation>
    <scope>NUCLEOTIDE SEQUENCE [LARGE SCALE GENOMIC DNA]</scope>
    <source>
        <strain evidence="1">IN4F17</strain>
        <tissue evidence="1">Whole Body</tissue>
    </source>
</reference>
<protein>
    <recommendedName>
        <fullName evidence="3">Integrase catalytic domain-containing protein</fullName>
    </recommendedName>
</protein>